<sequence>MSKIRVFLLAACLLAGGAQASGGGGGGGTTVTEEPEIVAAQAAINKSDWQGAIGILMPYVASHPRSADGFNLLGYASRKQGKLDNAFRYYEQALAIDPKHRGAHEYIGEAYLMAGDLAHAEQHLAALDKLCWLPCEEYDDLKAAIADYRAKHP</sequence>
<evidence type="ECO:0000313" key="3">
    <source>
        <dbReference type="EMBL" id="QSI76599.1"/>
    </source>
</evidence>
<feature type="signal peptide" evidence="2">
    <location>
        <begin position="1"/>
        <end position="20"/>
    </location>
</feature>
<organism evidence="3 4">
    <name type="scientific">Niveibacterium microcysteis</name>
    <dbReference type="NCBI Taxonomy" id="2811415"/>
    <lineage>
        <taxon>Bacteria</taxon>
        <taxon>Pseudomonadati</taxon>
        <taxon>Pseudomonadota</taxon>
        <taxon>Betaproteobacteria</taxon>
        <taxon>Rhodocyclales</taxon>
        <taxon>Rhodocyclaceae</taxon>
        <taxon>Niveibacterium</taxon>
    </lineage>
</organism>
<keyword evidence="2" id="KW-0732">Signal</keyword>
<dbReference type="PROSITE" id="PS50293">
    <property type="entry name" value="TPR_REGION"/>
    <property type="match status" value="1"/>
</dbReference>
<evidence type="ECO:0000256" key="2">
    <source>
        <dbReference type="SAM" id="SignalP"/>
    </source>
</evidence>
<keyword evidence="4" id="KW-1185">Reference proteome</keyword>
<keyword evidence="1" id="KW-0802">TPR repeat</keyword>
<dbReference type="RefSeq" id="WP_206254246.1">
    <property type="nucleotide sequence ID" value="NZ_CP071060.1"/>
</dbReference>
<dbReference type="EMBL" id="CP071060">
    <property type="protein sequence ID" value="QSI76599.1"/>
    <property type="molecule type" value="Genomic_DNA"/>
</dbReference>
<dbReference type="PROSITE" id="PS50005">
    <property type="entry name" value="TPR"/>
    <property type="match status" value="1"/>
</dbReference>
<dbReference type="InterPro" id="IPR019734">
    <property type="entry name" value="TPR_rpt"/>
</dbReference>
<accession>A0ABX7M4B9</accession>
<gene>
    <name evidence="3" type="ORF">JY500_19400</name>
</gene>
<dbReference type="Gene3D" id="1.25.40.10">
    <property type="entry name" value="Tetratricopeptide repeat domain"/>
    <property type="match status" value="1"/>
</dbReference>
<proteinExistence type="predicted"/>
<feature type="chain" id="PRO_5046877521" evidence="2">
    <location>
        <begin position="21"/>
        <end position="153"/>
    </location>
</feature>
<dbReference type="SMART" id="SM00028">
    <property type="entry name" value="TPR"/>
    <property type="match status" value="1"/>
</dbReference>
<reference evidence="3 4" key="1">
    <citation type="submission" date="2021-02" db="EMBL/GenBank/DDBJ databases">
        <title>Niveibacterium changnyeongensis HC41.</title>
        <authorList>
            <person name="Kang M."/>
        </authorList>
    </citation>
    <scope>NUCLEOTIDE SEQUENCE [LARGE SCALE GENOMIC DNA]</scope>
    <source>
        <strain evidence="3 4">HC41</strain>
    </source>
</reference>
<evidence type="ECO:0000313" key="4">
    <source>
        <dbReference type="Proteomes" id="UP000663570"/>
    </source>
</evidence>
<dbReference type="Proteomes" id="UP000663570">
    <property type="component" value="Chromosome"/>
</dbReference>
<dbReference type="Pfam" id="PF14559">
    <property type="entry name" value="TPR_19"/>
    <property type="match status" value="1"/>
</dbReference>
<dbReference type="InterPro" id="IPR011990">
    <property type="entry name" value="TPR-like_helical_dom_sf"/>
</dbReference>
<feature type="repeat" description="TPR" evidence="1">
    <location>
        <begin position="67"/>
        <end position="100"/>
    </location>
</feature>
<protein>
    <submittedName>
        <fullName evidence="3">Tetratricopeptide repeat protein</fullName>
    </submittedName>
</protein>
<dbReference type="SUPFAM" id="SSF48452">
    <property type="entry name" value="TPR-like"/>
    <property type="match status" value="1"/>
</dbReference>
<name>A0ABX7M4B9_9RHOO</name>
<evidence type="ECO:0000256" key="1">
    <source>
        <dbReference type="PROSITE-ProRule" id="PRU00339"/>
    </source>
</evidence>